<keyword evidence="2" id="KW-0067">ATP-binding</keyword>
<evidence type="ECO:0000256" key="2">
    <source>
        <dbReference type="ARBA" id="ARBA00022840"/>
    </source>
</evidence>
<evidence type="ECO:0000313" key="6">
    <source>
        <dbReference type="Proteomes" id="UP000823388"/>
    </source>
</evidence>
<feature type="compositionally biased region" description="Basic and acidic residues" evidence="3">
    <location>
        <begin position="210"/>
        <end position="222"/>
    </location>
</feature>
<dbReference type="InterPro" id="IPR019489">
    <property type="entry name" value="Clp_ATPase_C"/>
</dbReference>
<dbReference type="SMART" id="SM01086">
    <property type="entry name" value="ClpB_D2-small"/>
    <property type="match status" value="1"/>
</dbReference>
<feature type="compositionally biased region" description="Acidic residues" evidence="3">
    <location>
        <begin position="154"/>
        <end position="165"/>
    </location>
</feature>
<evidence type="ECO:0000259" key="4">
    <source>
        <dbReference type="SMART" id="SM01086"/>
    </source>
</evidence>
<evidence type="ECO:0000256" key="3">
    <source>
        <dbReference type="SAM" id="MobiDB-lite"/>
    </source>
</evidence>
<accession>A0A8T0PUN0</accession>
<sequence>MDGQGRTVNFINSMVLMNMQQVRERFPPELLNQLDEIVIFDTPLHDRLREVARQKMKDVEVHLAEQGIGLNFTDAVLDVILSLSYDPVCDESSIGRWIEKRVMTKLSKIDEKCTVHIEARTEDELTYNYKVGRSGGPVNAETGESSNILMNEDVSSEEDSTDDDYYSTGDECYTTDDDEDCSTDEENDMNIEVSDPSCNQHQSITNESNNTRENKRKRENDQ</sequence>
<keyword evidence="6" id="KW-1185">Reference proteome</keyword>
<keyword evidence="1" id="KW-0547">Nucleotide-binding</keyword>
<dbReference type="SUPFAM" id="SSF52540">
    <property type="entry name" value="P-loop containing nucleoside triphosphate hydrolases"/>
    <property type="match status" value="1"/>
</dbReference>
<dbReference type="InterPro" id="IPR050130">
    <property type="entry name" value="ClpA_ClpB"/>
</dbReference>
<dbReference type="Proteomes" id="UP000823388">
    <property type="component" value="Chromosome 7N"/>
</dbReference>
<dbReference type="GO" id="GO:0005737">
    <property type="term" value="C:cytoplasm"/>
    <property type="evidence" value="ECO:0007669"/>
    <property type="project" value="TreeGrafter"/>
</dbReference>
<dbReference type="PANTHER" id="PTHR11638">
    <property type="entry name" value="ATP-DEPENDENT CLP PROTEASE"/>
    <property type="match status" value="1"/>
</dbReference>
<dbReference type="GO" id="GO:0005524">
    <property type="term" value="F:ATP binding"/>
    <property type="evidence" value="ECO:0007669"/>
    <property type="project" value="UniProtKB-KW"/>
</dbReference>
<dbReference type="Gene3D" id="1.10.8.60">
    <property type="match status" value="1"/>
</dbReference>
<comment type="caution">
    <text evidence="5">The sequence shown here is derived from an EMBL/GenBank/DDBJ whole genome shotgun (WGS) entry which is preliminary data.</text>
</comment>
<feature type="region of interest" description="Disordered" evidence="3">
    <location>
        <begin position="132"/>
        <end position="222"/>
    </location>
</feature>
<evidence type="ECO:0000313" key="5">
    <source>
        <dbReference type="EMBL" id="KAG2565390.1"/>
    </source>
</evidence>
<dbReference type="PANTHER" id="PTHR11638:SF183">
    <property type="entry name" value="CHAPERONE PROTEIN CLPB1"/>
    <property type="match status" value="1"/>
</dbReference>
<name>A0A8T0PUN0_PANVG</name>
<proteinExistence type="predicted"/>
<evidence type="ECO:0000256" key="1">
    <source>
        <dbReference type="ARBA" id="ARBA00022741"/>
    </source>
</evidence>
<dbReference type="EMBL" id="CM029050">
    <property type="protein sequence ID" value="KAG2565390.1"/>
    <property type="molecule type" value="Genomic_DNA"/>
</dbReference>
<gene>
    <name evidence="5" type="ORF">PVAP13_7NG020102</name>
</gene>
<reference evidence="5 6" key="1">
    <citation type="submission" date="2020-05" db="EMBL/GenBank/DDBJ databases">
        <title>WGS assembly of Panicum virgatum.</title>
        <authorList>
            <person name="Lovell J.T."/>
            <person name="Jenkins J."/>
            <person name="Shu S."/>
            <person name="Juenger T.E."/>
            <person name="Schmutz J."/>
        </authorList>
    </citation>
    <scope>NUCLEOTIDE SEQUENCE [LARGE SCALE GENOMIC DNA]</scope>
    <source>
        <strain evidence="6">cv. AP13</strain>
    </source>
</reference>
<feature type="domain" description="Clp ATPase C-terminal" evidence="4">
    <location>
        <begin position="45"/>
        <end position="127"/>
    </location>
</feature>
<dbReference type="Pfam" id="PF10431">
    <property type="entry name" value="ClpB_D2-small"/>
    <property type="match status" value="1"/>
</dbReference>
<protein>
    <recommendedName>
        <fullName evidence="4">Clp ATPase C-terminal domain-containing protein</fullName>
    </recommendedName>
</protein>
<dbReference type="GO" id="GO:0016887">
    <property type="term" value="F:ATP hydrolysis activity"/>
    <property type="evidence" value="ECO:0007669"/>
    <property type="project" value="TreeGrafter"/>
</dbReference>
<dbReference type="GO" id="GO:0034605">
    <property type="term" value="P:cellular response to heat"/>
    <property type="evidence" value="ECO:0007669"/>
    <property type="project" value="TreeGrafter"/>
</dbReference>
<dbReference type="InterPro" id="IPR027417">
    <property type="entry name" value="P-loop_NTPase"/>
</dbReference>
<organism evidence="5 6">
    <name type="scientific">Panicum virgatum</name>
    <name type="common">Blackwell switchgrass</name>
    <dbReference type="NCBI Taxonomy" id="38727"/>
    <lineage>
        <taxon>Eukaryota</taxon>
        <taxon>Viridiplantae</taxon>
        <taxon>Streptophyta</taxon>
        <taxon>Embryophyta</taxon>
        <taxon>Tracheophyta</taxon>
        <taxon>Spermatophyta</taxon>
        <taxon>Magnoliopsida</taxon>
        <taxon>Liliopsida</taxon>
        <taxon>Poales</taxon>
        <taxon>Poaceae</taxon>
        <taxon>PACMAD clade</taxon>
        <taxon>Panicoideae</taxon>
        <taxon>Panicodae</taxon>
        <taxon>Paniceae</taxon>
        <taxon>Panicinae</taxon>
        <taxon>Panicum</taxon>
        <taxon>Panicum sect. Hiantes</taxon>
    </lineage>
</organism>
<feature type="compositionally biased region" description="Acidic residues" evidence="3">
    <location>
        <begin position="173"/>
        <end position="189"/>
    </location>
</feature>
<dbReference type="AlphaFoldDB" id="A0A8T0PUN0"/>